<organism evidence="3 4">
    <name type="scientific">Sphingobium rhizovicinum</name>
    <dbReference type="NCBI Taxonomy" id="432308"/>
    <lineage>
        <taxon>Bacteria</taxon>
        <taxon>Pseudomonadati</taxon>
        <taxon>Pseudomonadota</taxon>
        <taxon>Alphaproteobacteria</taxon>
        <taxon>Sphingomonadales</taxon>
        <taxon>Sphingomonadaceae</taxon>
        <taxon>Sphingobium</taxon>
    </lineage>
</organism>
<dbReference type="Proteomes" id="UP001595681">
    <property type="component" value="Unassembled WGS sequence"/>
</dbReference>
<dbReference type="InterPro" id="IPR036259">
    <property type="entry name" value="MFS_trans_sf"/>
</dbReference>
<evidence type="ECO:0000313" key="4">
    <source>
        <dbReference type="Proteomes" id="UP001595681"/>
    </source>
</evidence>
<keyword evidence="2" id="KW-0812">Transmembrane</keyword>
<dbReference type="SUPFAM" id="SSF103473">
    <property type="entry name" value="MFS general substrate transporter"/>
    <property type="match status" value="1"/>
</dbReference>
<evidence type="ECO:0000256" key="1">
    <source>
        <dbReference type="ARBA" id="ARBA00009617"/>
    </source>
</evidence>
<dbReference type="PANTHER" id="PTHR11328:SF28">
    <property type="entry name" value="MAJOR FACILITATOR SUPERFAMILY DOMAIN-CONTAINING PROTEIN 12"/>
    <property type="match status" value="1"/>
</dbReference>
<accession>A0ABV7NMZ3</accession>
<evidence type="ECO:0000313" key="3">
    <source>
        <dbReference type="EMBL" id="MFC3443832.1"/>
    </source>
</evidence>
<dbReference type="EMBL" id="JBHRVU010000005">
    <property type="protein sequence ID" value="MFC3443832.1"/>
    <property type="molecule type" value="Genomic_DNA"/>
</dbReference>
<reference evidence="4" key="1">
    <citation type="journal article" date="2019" name="Int. J. Syst. Evol. Microbiol.">
        <title>The Global Catalogue of Microorganisms (GCM) 10K type strain sequencing project: providing services to taxonomists for standard genome sequencing and annotation.</title>
        <authorList>
            <consortium name="The Broad Institute Genomics Platform"/>
            <consortium name="The Broad Institute Genome Sequencing Center for Infectious Disease"/>
            <person name="Wu L."/>
            <person name="Ma J."/>
        </authorList>
    </citation>
    <scope>NUCLEOTIDE SEQUENCE [LARGE SCALE GENOMIC DNA]</scope>
    <source>
        <strain evidence="4">CCM 7491</strain>
    </source>
</reference>
<feature type="transmembrane region" description="Helical" evidence="2">
    <location>
        <begin position="192"/>
        <end position="214"/>
    </location>
</feature>
<dbReference type="InterPro" id="IPR039672">
    <property type="entry name" value="MFS_2"/>
</dbReference>
<dbReference type="PANTHER" id="PTHR11328">
    <property type="entry name" value="MAJOR FACILITATOR SUPERFAMILY DOMAIN-CONTAINING PROTEIN"/>
    <property type="match status" value="1"/>
</dbReference>
<feature type="transmembrane region" description="Helical" evidence="2">
    <location>
        <begin position="120"/>
        <end position="138"/>
    </location>
</feature>
<dbReference type="Gene3D" id="1.20.1250.20">
    <property type="entry name" value="MFS general substrate transporter like domains"/>
    <property type="match status" value="2"/>
</dbReference>
<feature type="transmembrane region" description="Helical" evidence="2">
    <location>
        <begin position="272"/>
        <end position="294"/>
    </location>
</feature>
<dbReference type="RefSeq" id="WP_380798722.1">
    <property type="nucleotide sequence ID" value="NZ_JBHRVU010000005.1"/>
</dbReference>
<feature type="transmembrane region" description="Helical" evidence="2">
    <location>
        <begin position="21"/>
        <end position="42"/>
    </location>
</feature>
<feature type="transmembrane region" description="Helical" evidence="2">
    <location>
        <begin position="371"/>
        <end position="398"/>
    </location>
</feature>
<protein>
    <submittedName>
        <fullName evidence="3">MFS transporter</fullName>
    </submittedName>
</protein>
<feature type="transmembrane region" description="Helical" evidence="2">
    <location>
        <begin position="159"/>
        <end position="180"/>
    </location>
</feature>
<feature type="transmembrane region" description="Helical" evidence="2">
    <location>
        <begin position="245"/>
        <end position="266"/>
    </location>
</feature>
<feature type="transmembrane region" description="Helical" evidence="2">
    <location>
        <begin position="54"/>
        <end position="75"/>
    </location>
</feature>
<gene>
    <name evidence="3" type="ORF">ACFOKF_22030</name>
</gene>
<dbReference type="Pfam" id="PF13347">
    <property type="entry name" value="MFS_2"/>
    <property type="match status" value="1"/>
</dbReference>
<keyword evidence="2" id="KW-0472">Membrane</keyword>
<comment type="similarity">
    <text evidence="1">Belongs to the sodium:galactoside symporter (TC 2.A.2) family.</text>
</comment>
<evidence type="ECO:0000256" key="2">
    <source>
        <dbReference type="SAM" id="Phobius"/>
    </source>
</evidence>
<sequence>MPTLRLSLIRCASPASGVRIGRLRLAAFTLPVLLFQAIEMTWRVYLPRFLHQDVGIALAAIAALVFGARLLDALADLLLGWVSDTVDTPLGRRKPWMAAGAVLVSIGAPPLFMAPMGASMTVIVSASLLLHIGYSLIITPHGGWGLELSDDSHQRTRIMGAKVWFGLLGSLGLLGILAALERLFAVSLRMEMYLLGWAIAVVAPLTVLVPIMLFREHVRPPSIKLANPLRLYMTLLGKPAIRPILLLYMVTGIADAAAASSFLFLAEDALALHHWGAALMLIQPVAAMVALPFWGRLSARMDRHHILMASYGWQAACATALMFVPSAALTALAVILAVKGLGWGVDYMLLRAMVADVAREDAETAPLAASFYGISSIALKLAMGLGGGCALWAISWAGDEMRGLAIRVVHCLPTMAAALAAIIILRRPKDSGSDSTGCLHPMVMN</sequence>
<comment type="caution">
    <text evidence="3">The sequence shown here is derived from an EMBL/GenBank/DDBJ whole genome shotgun (WGS) entry which is preliminary data.</text>
</comment>
<proteinExistence type="inferred from homology"/>
<feature type="transmembrane region" description="Helical" evidence="2">
    <location>
        <begin position="404"/>
        <end position="425"/>
    </location>
</feature>
<feature type="transmembrane region" description="Helical" evidence="2">
    <location>
        <begin position="96"/>
        <end position="114"/>
    </location>
</feature>
<keyword evidence="2" id="KW-1133">Transmembrane helix</keyword>
<name>A0ABV7NMZ3_9SPHN</name>
<keyword evidence="4" id="KW-1185">Reference proteome</keyword>